<sequence length="271" mass="29885">GKQLHVDAGFIDVLCLDATGRWVIVELKKARLYRDAIAQAIDYASCVQTIDGVSLRSLIEEGLDRLSDPESVLESVDYQIESDDQDREVAIIVAGAGVDPGLERVVNYLGKFEIPIRVVSFDVFEATDGSKLLVREVLDEEMSKTATGPPKKSRTVAEIGAVAHRDGLGEAFDQIVTAAEEAGLFCRPYKHSVMVTPPTHKNRCLMVLTPRAGVGLRMYHAPDALAEFFPALSVQKVKEDLGPSDESYLLTQENWQERTQILVDFLEQLPA</sequence>
<gene>
    <name evidence="1" type="ORF">METZ01_LOCUS421799</name>
</gene>
<dbReference type="EMBL" id="UINC01166796">
    <property type="protein sequence ID" value="SVD68945.1"/>
    <property type="molecule type" value="Genomic_DNA"/>
</dbReference>
<dbReference type="GO" id="GO:0003676">
    <property type="term" value="F:nucleic acid binding"/>
    <property type="evidence" value="ECO:0007669"/>
    <property type="project" value="InterPro"/>
</dbReference>
<dbReference type="InterPro" id="IPR011856">
    <property type="entry name" value="tRNA_endonuc-like_dom_sf"/>
</dbReference>
<dbReference type="Gene3D" id="3.40.1350.10">
    <property type="match status" value="1"/>
</dbReference>
<name>A0A382XEC0_9ZZZZ</name>
<dbReference type="AlphaFoldDB" id="A0A382XEC0"/>
<evidence type="ECO:0000313" key="1">
    <source>
        <dbReference type="EMBL" id="SVD68945.1"/>
    </source>
</evidence>
<protein>
    <recommendedName>
        <fullName evidence="2">DUF91 domain-containing protein</fullName>
    </recommendedName>
</protein>
<proteinExistence type="predicted"/>
<accession>A0A382XEC0</accession>
<feature type="non-terminal residue" evidence="1">
    <location>
        <position position="1"/>
    </location>
</feature>
<organism evidence="1">
    <name type="scientific">marine metagenome</name>
    <dbReference type="NCBI Taxonomy" id="408172"/>
    <lineage>
        <taxon>unclassified sequences</taxon>
        <taxon>metagenomes</taxon>
        <taxon>ecological metagenomes</taxon>
    </lineage>
</organism>
<evidence type="ECO:0008006" key="2">
    <source>
        <dbReference type="Google" id="ProtNLM"/>
    </source>
</evidence>
<feature type="non-terminal residue" evidence="1">
    <location>
        <position position="271"/>
    </location>
</feature>
<reference evidence="1" key="1">
    <citation type="submission" date="2018-05" db="EMBL/GenBank/DDBJ databases">
        <authorList>
            <person name="Lanie J.A."/>
            <person name="Ng W.-L."/>
            <person name="Kazmierczak K.M."/>
            <person name="Andrzejewski T.M."/>
            <person name="Davidsen T.M."/>
            <person name="Wayne K.J."/>
            <person name="Tettelin H."/>
            <person name="Glass J.I."/>
            <person name="Rusch D."/>
            <person name="Podicherti R."/>
            <person name="Tsui H.-C.T."/>
            <person name="Winkler M.E."/>
        </authorList>
    </citation>
    <scope>NUCLEOTIDE SEQUENCE</scope>
</reference>